<accession>A0A0A9FIK4</accession>
<dbReference type="EMBL" id="GBRH01185016">
    <property type="protein sequence ID" value="JAE12880.1"/>
    <property type="molecule type" value="Transcribed_RNA"/>
</dbReference>
<organism evidence="1">
    <name type="scientific">Arundo donax</name>
    <name type="common">Giant reed</name>
    <name type="synonym">Donax arundinaceus</name>
    <dbReference type="NCBI Taxonomy" id="35708"/>
    <lineage>
        <taxon>Eukaryota</taxon>
        <taxon>Viridiplantae</taxon>
        <taxon>Streptophyta</taxon>
        <taxon>Embryophyta</taxon>
        <taxon>Tracheophyta</taxon>
        <taxon>Spermatophyta</taxon>
        <taxon>Magnoliopsida</taxon>
        <taxon>Liliopsida</taxon>
        <taxon>Poales</taxon>
        <taxon>Poaceae</taxon>
        <taxon>PACMAD clade</taxon>
        <taxon>Arundinoideae</taxon>
        <taxon>Arundineae</taxon>
        <taxon>Arundo</taxon>
    </lineage>
</organism>
<dbReference type="AlphaFoldDB" id="A0A0A9FIK4"/>
<evidence type="ECO:0000313" key="1">
    <source>
        <dbReference type="EMBL" id="JAE12880.1"/>
    </source>
</evidence>
<reference evidence="1" key="1">
    <citation type="submission" date="2014-09" db="EMBL/GenBank/DDBJ databases">
        <authorList>
            <person name="Magalhaes I.L.F."/>
            <person name="Oliveira U."/>
            <person name="Santos F.R."/>
            <person name="Vidigal T.H.D.A."/>
            <person name="Brescovit A.D."/>
            <person name="Santos A.J."/>
        </authorList>
    </citation>
    <scope>NUCLEOTIDE SEQUENCE</scope>
    <source>
        <tissue evidence="1">Shoot tissue taken approximately 20 cm above the soil surface</tissue>
    </source>
</reference>
<sequence length="26" mass="3199">MDQFIILNTYPYRTTQIYLGRPHFLP</sequence>
<protein>
    <submittedName>
        <fullName evidence="1">Uncharacterized protein</fullName>
    </submittedName>
</protein>
<proteinExistence type="predicted"/>
<name>A0A0A9FIK4_ARUDO</name>
<reference evidence="1" key="2">
    <citation type="journal article" date="2015" name="Data Brief">
        <title>Shoot transcriptome of the giant reed, Arundo donax.</title>
        <authorList>
            <person name="Barrero R.A."/>
            <person name="Guerrero F.D."/>
            <person name="Moolhuijzen P."/>
            <person name="Goolsby J.A."/>
            <person name="Tidwell J."/>
            <person name="Bellgard S.E."/>
            <person name="Bellgard M.I."/>
        </authorList>
    </citation>
    <scope>NUCLEOTIDE SEQUENCE</scope>
    <source>
        <tissue evidence="1">Shoot tissue taken approximately 20 cm above the soil surface</tissue>
    </source>
</reference>